<dbReference type="EnsemblPlants" id="TuG1812G0100002328.01.T01">
    <property type="protein sequence ID" value="TuG1812G0100002328.01.T01.cds468918"/>
    <property type="gene ID" value="TuG1812G0100002328.01"/>
</dbReference>
<dbReference type="Gramene" id="TuG1812G0100002328.01.T01">
    <property type="protein sequence ID" value="TuG1812G0100002328.01.T01.cds468918"/>
    <property type="gene ID" value="TuG1812G0100002328.01"/>
</dbReference>
<protein>
    <submittedName>
        <fullName evidence="1">Uncharacterized protein</fullName>
    </submittedName>
</protein>
<dbReference type="AlphaFoldDB" id="A0A8R7P2A5"/>
<reference evidence="1" key="3">
    <citation type="submission" date="2022-06" db="UniProtKB">
        <authorList>
            <consortium name="EnsemblPlants"/>
        </authorList>
    </citation>
    <scope>IDENTIFICATION</scope>
</reference>
<keyword evidence="2" id="KW-1185">Reference proteome</keyword>
<dbReference type="Proteomes" id="UP000015106">
    <property type="component" value="Chromosome 1"/>
</dbReference>
<proteinExistence type="predicted"/>
<evidence type="ECO:0000313" key="1">
    <source>
        <dbReference type="EnsemblPlants" id="TuG1812G0100002328.01.T01.cds468918"/>
    </source>
</evidence>
<sequence>MLARSAKTRSDACIHTTATTTLEENGDGQSIFVLYTVSVQQHYADDTPSSITGS</sequence>
<accession>A0A8R7P2A5</accession>
<reference evidence="1" key="2">
    <citation type="submission" date="2018-03" db="EMBL/GenBank/DDBJ databases">
        <title>The Triticum urartu genome reveals the dynamic nature of wheat genome evolution.</title>
        <authorList>
            <person name="Ling H."/>
            <person name="Ma B."/>
            <person name="Shi X."/>
            <person name="Liu H."/>
            <person name="Dong L."/>
            <person name="Sun H."/>
            <person name="Cao Y."/>
            <person name="Gao Q."/>
            <person name="Zheng S."/>
            <person name="Li Y."/>
            <person name="Yu Y."/>
            <person name="Du H."/>
            <person name="Qi M."/>
            <person name="Li Y."/>
            <person name="Yu H."/>
            <person name="Cui Y."/>
            <person name="Wang N."/>
            <person name="Chen C."/>
            <person name="Wu H."/>
            <person name="Zhao Y."/>
            <person name="Zhang J."/>
            <person name="Li Y."/>
            <person name="Zhou W."/>
            <person name="Zhang B."/>
            <person name="Hu W."/>
            <person name="Eijk M."/>
            <person name="Tang J."/>
            <person name="Witsenboer H."/>
            <person name="Zhao S."/>
            <person name="Li Z."/>
            <person name="Zhang A."/>
            <person name="Wang D."/>
            <person name="Liang C."/>
        </authorList>
    </citation>
    <scope>NUCLEOTIDE SEQUENCE [LARGE SCALE GENOMIC DNA]</scope>
    <source>
        <strain evidence="1">cv. G1812</strain>
    </source>
</reference>
<reference evidence="2" key="1">
    <citation type="journal article" date="2013" name="Nature">
        <title>Draft genome of the wheat A-genome progenitor Triticum urartu.</title>
        <authorList>
            <person name="Ling H.Q."/>
            <person name="Zhao S."/>
            <person name="Liu D."/>
            <person name="Wang J."/>
            <person name="Sun H."/>
            <person name="Zhang C."/>
            <person name="Fan H."/>
            <person name="Li D."/>
            <person name="Dong L."/>
            <person name="Tao Y."/>
            <person name="Gao C."/>
            <person name="Wu H."/>
            <person name="Li Y."/>
            <person name="Cui Y."/>
            <person name="Guo X."/>
            <person name="Zheng S."/>
            <person name="Wang B."/>
            <person name="Yu K."/>
            <person name="Liang Q."/>
            <person name="Yang W."/>
            <person name="Lou X."/>
            <person name="Chen J."/>
            <person name="Feng M."/>
            <person name="Jian J."/>
            <person name="Zhang X."/>
            <person name="Luo G."/>
            <person name="Jiang Y."/>
            <person name="Liu J."/>
            <person name="Wang Z."/>
            <person name="Sha Y."/>
            <person name="Zhang B."/>
            <person name="Wu H."/>
            <person name="Tang D."/>
            <person name="Shen Q."/>
            <person name="Xue P."/>
            <person name="Zou S."/>
            <person name="Wang X."/>
            <person name="Liu X."/>
            <person name="Wang F."/>
            <person name="Yang Y."/>
            <person name="An X."/>
            <person name="Dong Z."/>
            <person name="Zhang K."/>
            <person name="Zhang X."/>
            <person name="Luo M.C."/>
            <person name="Dvorak J."/>
            <person name="Tong Y."/>
            <person name="Wang J."/>
            <person name="Yang H."/>
            <person name="Li Z."/>
            <person name="Wang D."/>
            <person name="Zhang A."/>
            <person name="Wang J."/>
        </authorList>
    </citation>
    <scope>NUCLEOTIDE SEQUENCE</scope>
    <source>
        <strain evidence="2">cv. G1812</strain>
    </source>
</reference>
<evidence type="ECO:0000313" key="2">
    <source>
        <dbReference type="Proteomes" id="UP000015106"/>
    </source>
</evidence>
<organism evidence="1 2">
    <name type="scientific">Triticum urartu</name>
    <name type="common">Red wild einkorn</name>
    <name type="synonym">Crithodium urartu</name>
    <dbReference type="NCBI Taxonomy" id="4572"/>
    <lineage>
        <taxon>Eukaryota</taxon>
        <taxon>Viridiplantae</taxon>
        <taxon>Streptophyta</taxon>
        <taxon>Embryophyta</taxon>
        <taxon>Tracheophyta</taxon>
        <taxon>Spermatophyta</taxon>
        <taxon>Magnoliopsida</taxon>
        <taxon>Liliopsida</taxon>
        <taxon>Poales</taxon>
        <taxon>Poaceae</taxon>
        <taxon>BOP clade</taxon>
        <taxon>Pooideae</taxon>
        <taxon>Triticodae</taxon>
        <taxon>Triticeae</taxon>
        <taxon>Triticinae</taxon>
        <taxon>Triticum</taxon>
    </lineage>
</organism>
<name>A0A8R7P2A5_TRIUA</name>